<keyword evidence="3" id="KW-0813">Transport</keyword>
<evidence type="ECO:0000256" key="4">
    <source>
        <dbReference type="ARBA" id="ARBA00022452"/>
    </source>
</evidence>
<feature type="signal peptide" evidence="11">
    <location>
        <begin position="1"/>
        <end position="23"/>
    </location>
</feature>
<dbReference type="PANTHER" id="PTHR34501">
    <property type="entry name" value="PROTEIN YDDL-RELATED"/>
    <property type="match status" value="1"/>
</dbReference>
<comment type="subcellular location">
    <subcellularLocation>
        <location evidence="1">Cell outer membrane</location>
        <topology evidence="1">Multi-pass membrane protein</topology>
    </subcellularLocation>
</comment>
<keyword evidence="14" id="KW-1185">Reference proteome</keyword>
<dbReference type="InterPro" id="IPR033900">
    <property type="entry name" value="Gram_neg_porin_domain"/>
</dbReference>
<protein>
    <submittedName>
        <fullName evidence="13">Porin</fullName>
    </submittedName>
</protein>
<dbReference type="InterPro" id="IPR001702">
    <property type="entry name" value="Porin_Gram-ve"/>
</dbReference>
<dbReference type="PRINTS" id="PR00184">
    <property type="entry name" value="NEISSPPORIN"/>
</dbReference>
<dbReference type="PRINTS" id="PR00182">
    <property type="entry name" value="ECOLNEIPORIN"/>
</dbReference>
<keyword evidence="6 11" id="KW-0732">Signal</keyword>
<dbReference type="Pfam" id="PF13609">
    <property type="entry name" value="Porin_4"/>
    <property type="match status" value="1"/>
</dbReference>
<comment type="caution">
    <text evidence="13">The sequence shown here is derived from an EMBL/GenBank/DDBJ whole genome shotgun (WGS) entry which is preliminary data.</text>
</comment>
<dbReference type="GO" id="GO:0009279">
    <property type="term" value="C:cell outer membrane"/>
    <property type="evidence" value="ECO:0007669"/>
    <property type="project" value="UniProtKB-SubCell"/>
</dbReference>
<feature type="chain" id="PRO_5019187319" evidence="11">
    <location>
        <begin position="24"/>
        <end position="314"/>
    </location>
</feature>
<organism evidence="13 14">
    <name type="scientific">Pseudidiomarina donghaiensis</name>
    <dbReference type="NCBI Taxonomy" id="519452"/>
    <lineage>
        <taxon>Bacteria</taxon>
        <taxon>Pseudomonadati</taxon>
        <taxon>Pseudomonadota</taxon>
        <taxon>Gammaproteobacteria</taxon>
        <taxon>Alteromonadales</taxon>
        <taxon>Idiomarinaceae</taxon>
        <taxon>Pseudidiomarina</taxon>
    </lineage>
</organism>
<keyword evidence="5" id="KW-0812">Transmembrane</keyword>
<proteinExistence type="predicted"/>
<dbReference type="InterPro" id="IPR002299">
    <property type="entry name" value="Porin_Neis"/>
</dbReference>
<dbReference type="GO" id="GO:0046930">
    <property type="term" value="C:pore complex"/>
    <property type="evidence" value="ECO:0007669"/>
    <property type="project" value="UniProtKB-KW"/>
</dbReference>
<dbReference type="RefSeq" id="WP_092840396.1">
    <property type="nucleotide sequence ID" value="NZ_FPCF01000003.1"/>
</dbReference>
<accession>A0A432XFV8</accession>
<evidence type="ECO:0000256" key="2">
    <source>
        <dbReference type="ARBA" id="ARBA00011233"/>
    </source>
</evidence>
<dbReference type="EMBL" id="PIPU01000004">
    <property type="protein sequence ID" value="RUO47502.1"/>
    <property type="molecule type" value="Genomic_DNA"/>
</dbReference>
<evidence type="ECO:0000256" key="3">
    <source>
        <dbReference type="ARBA" id="ARBA00022448"/>
    </source>
</evidence>
<dbReference type="Proteomes" id="UP000286985">
    <property type="component" value="Unassembled WGS sequence"/>
</dbReference>
<dbReference type="InterPro" id="IPR023614">
    <property type="entry name" value="Porin_dom_sf"/>
</dbReference>
<comment type="subunit">
    <text evidence="2">Homotrimer.</text>
</comment>
<keyword evidence="4" id="KW-1134">Transmembrane beta strand</keyword>
<dbReference type="InterPro" id="IPR050298">
    <property type="entry name" value="Gram-neg_bact_OMP"/>
</dbReference>
<evidence type="ECO:0000259" key="12">
    <source>
        <dbReference type="Pfam" id="PF13609"/>
    </source>
</evidence>
<evidence type="ECO:0000256" key="7">
    <source>
        <dbReference type="ARBA" id="ARBA00023065"/>
    </source>
</evidence>
<evidence type="ECO:0000313" key="13">
    <source>
        <dbReference type="EMBL" id="RUO47502.1"/>
    </source>
</evidence>
<dbReference type="CDD" id="cd00342">
    <property type="entry name" value="gram_neg_porins"/>
    <property type="match status" value="1"/>
</dbReference>
<evidence type="ECO:0000256" key="6">
    <source>
        <dbReference type="ARBA" id="ARBA00022729"/>
    </source>
</evidence>
<keyword evidence="9" id="KW-0472">Membrane</keyword>
<gene>
    <name evidence="13" type="ORF">CWE24_09330</name>
</gene>
<evidence type="ECO:0000313" key="14">
    <source>
        <dbReference type="Proteomes" id="UP000286985"/>
    </source>
</evidence>
<dbReference type="Gene3D" id="2.40.160.10">
    <property type="entry name" value="Porin"/>
    <property type="match status" value="1"/>
</dbReference>
<dbReference type="OrthoDB" id="8173690at2"/>
<name>A0A432XFV8_9GAMM</name>
<keyword evidence="10" id="KW-0998">Cell outer membrane</keyword>
<dbReference type="GO" id="GO:0034220">
    <property type="term" value="P:monoatomic ion transmembrane transport"/>
    <property type="evidence" value="ECO:0007669"/>
    <property type="project" value="InterPro"/>
</dbReference>
<dbReference type="PANTHER" id="PTHR34501:SF9">
    <property type="entry name" value="MAJOR OUTER MEMBRANE PROTEIN P.IA"/>
    <property type="match status" value="1"/>
</dbReference>
<feature type="domain" description="Porin" evidence="12">
    <location>
        <begin position="9"/>
        <end position="291"/>
    </location>
</feature>
<evidence type="ECO:0000256" key="10">
    <source>
        <dbReference type="ARBA" id="ARBA00023237"/>
    </source>
</evidence>
<evidence type="ECO:0000256" key="5">
    <source>
        <dbReference type="ARBA" id="ARBA00022692"/>
    </source>
</evidence>
<sequence length="314" mass="34480">MNTKLTVAAVAIAATLFSATTSAQDESELFDFYGKISVGVQFSDLDDGTDNDRELESYASRFGVKGSSNLDGGLEVIYQLEWEVDVADLGGSDNIKSRNQFVGLRGNFGEVTVGRRDTALKLLQSGFDPFSNYEGDMKHIFAGKNRTKNTISYFSPKFDEFQLAASYVFSEDDLVDDGVSMTATYGDKSMKSTVFYAGVGVDDSVNGKDIVRAVVMTKVGSTKLGLLYQDQENVDGTGQADGFVANAVQPWNDFTFKLQYQMMEFSNGDESSLAAGVDYKLGKNTKLFSWYTGRDLDNVDAQQRYVAVGIEHKF</sequence>
<keyword evidence="7" id="KW-0406">Ion transport</keyword>
<keyword evidence="8" id="KW-0626">Porin</keyword>
<evidence type="ECO:0000256" key="1">
    <source>
        <dbReference type="ARBA" id="ARBA00004571"/>
    </source>
</evidence>
<dbReference type="AlphaFoldDB" id="A0A432XFV8"/>
<evidence type="ECO:0000256" key="9">
    <source>
        <dbReference type="ARBA" id="ARBA00023136"/>
    </source>
</evidence>
<reference evidence="14" key="1">
    <citation type="journal article" date="2018" name="Front. Microbiol.">
        <title>Genome-Based Analysis Reveals the Taxonomy and Diversity of the Family Idiomarinaceae.</title>
        <authorList>
            <person name="Liu Y."/>
            <person name="Lai Q."/>
            <person name="Shao Z."/>
        </authorList>
    </citation>
    <scope>NUCLEOTIDE SEQUENCE [LARGE SCALE GENOMIC DNA]</scope>
    <source>
        <strain evidence="14">908033</strain>
    </source>
</reference>
<dbReference type="SUPFAM" id="SSF56935">
    <property type="entry name" value="Porins"/>
    <property type="match status" value="1"/>
</dbReference>
<evidence type="ECO:0000256" key="8">
    <source>
        <dbReference type="ARBA" id="ARBA00023114"/>
    </source>
</evidence>
<dbReference type="STRING" id="519452.SAMN04488139_1690"/>
<evidence type="ECO:0000256" key="11">
    <source>
        <dbReference type="SAM" id="SignalP"/>
    </source>
</evidence>
<dbReference type="GO" id="GO:0015288">
    <property type="term" value="F:porin activity"/>
    <property type="evidence" value="ECO:0007669"/>
    <property type="project" value="UniProtKB-KW"/>
</dbReference>